<gene>
    <name evidence="2" type="ORF">B9Z55_026983</name>
</gene>
<dbReference type="STRING" id="1611254.A0A2G5SIS5"/>
<dbReference type="InterPro" id="IPR011333">
    <property type="entry name" value="SKP1/BTB/POZ_sf"/>
</dbReference>
<organism evidence="2 3">
    <name type="scientific">Caenorhabditis nigoni</name>
    <dbReference type="NCBI Taxonomy" id="1611254"/>
    <lineage>
        <taxon>Eukaryota</taxon>
        <taxon>Metazoa</taxon>
        <taxon>Ecdysozoa</taxon>
        <taxon>Nematoda</taxon>
        <taxon>Chromadorea</taxon>
        <taxon>Rhabditida</taxon>
        <taxon>Rhabditina</taxon>
        <taxon>Rhabditomorpha</taxon>
        <taxon>Rhabditoidea</taxon>
        <taxon>Rhabditidae</taxon>
        <taxon>Peloderinae</taxon>
        <taxon>Caenorhabditis</taxon>
    </lineage>
</organism>
<keyword evidence="3" id="KW-1185">Reference proteome</keyword>
<reference evidence="3" key="1">
    <citation type="submission" date="2017-10" db="EMBL/GenBank/DDBJ databases">
        <title>Rapid genome shrinkage in a self-fertile nematode reveals novel sperm competition proteins.</title>
        <authorList>
            <person name="Yin D."/>
            <person name="Schwarz E.M."/>
            <person name="Thomas C.G."/>
            <person name="Felde R.L."/>
            <person name="Korf I.F."/>
            <person name="Cutter A.D."/>
            <person name="Schartner C.M."/>
            <person name="Ralston E.J."/>
            <person name="Meyer B.J."/>
            <person name="Haag E.S."/>
        </authorList>
    </citation>
    <scope>NUCLEOTIDE SEQUENCE [LARGE SCALE GENOMIC DNA]</scope>
    <source>
        <strain evidence="3">JU1422</strain>
    </source>
</reference>
<sequence length="302" mass="35055">MSETPALSIYESTFAKTDKTVAILVVQGKKLHVNKALLSYHSDYFNALFNSDFKEKSMPEIEIKDVKIEHFSALLSLITVKPMLTELKIFGELERLLELSDRFLITSLLILPQIISIGLLLRMSRTLAIHIYENAFAKTDKTDAILVVDGKKLHVNKTVLSYHSDYFNTLFNSDFKEKSMPEIEIKDVDYEYFAILLCFFHGNTMKPNYLVAEDILELYDRFLLPAVKPYLEEILINSCLNRFEKLRIAEKHDLKDLFKHGIEQITKDDRLYDIERYECYKNLSDASKVEVLTKMSNARDGR</sequence>
<accession>A0A2G5SIS5</accession>
<name>A0A2G5SIS5_9PELO</name>
<evidence type="ECO:0000313" key="2">
    <source>
        <dbReference type="EMBL" id="PIC14803.1"/>
    </source>
</evidence>
<dbReference type="SUPFAM" id="SSF54695">
    <property type="entry name" value="POZ domain"/>
    <property type="match status" value="2"/>
</dbReference>
<feature type="domain" description="BTB" evidence="1">
    <location>
        <begin position="142"/>
        <end position="209"/>
    </location>
</feature>
<dbReference type="CDD" id="cd18186">
    <property type="entry name" value="BTB_POZ_ZBTB_KLHL-like"/>
    <property type="match status" value="2"/>
</dbReference>
<evidence type="ECO:0000313" key="3">
    <source>
        <dbReference type="Proteomes" id="UP000230233"/>
    </source>
</evidence>
<dbReference type="EMBL" id="PDUG01000007">
    <property type="protein sequence ID" value="PIC14803.1"/>
    <property type="molecule type" value="Genomic_DNA"/>
</dbReference>
<dbReference type="Gene3D" id="3.30.710.10">
    <property type="entry name" value="Potassium Channel Kv1.1, Chain A"/>
    <property type="match status" value="2"/>
</dbReference>
<comment type="caution">
    <text evidence="2">The sequence shown here is derived from an EMBL/GenBank/DDBJ whole genome shotgun (WGS) entry which is preliminary data.</text>
</comment>
<dbReference type="AlphaFoldDB" id="A0A2G5SIS5"/>
<dbReference type="PANTHER" id="PTHR22744:SF14">
    <property type="entry name" value="BTB DOMAIN-CONTAINING PROTEIN-RELATED"/>
    <property type="match status" value="1"/>
</dbReference>
<dbReference type="InterPro" id="IPR000210">
    <property type="entry name" value="BTB/POZ_dom"/>
</dbReference>
<protein>
    <recommendedName>
        <fullName evidence="1">BTB domain-containing protein</fullName>
    </recommendedName>
</protein>
<dbReference type="SMART" id="SM00225">
    <property type="entry name" value="BTB"/>
    <property type="match status" value="2"/>
</dbReference>
<dbReference type="Pfam" id="PF00651">
    <property type="entry name" value="BTB"/>
    <property type="match status" value="2"/>
</dbReference>
<dbReference type="Proteomes" id="UP000230233">
    <property type="component" value="Unassembled WGS sequence"/>
</dbReference>
<evidence type="ECO:0000259" key="1">
    <source>
        <dbReference type="PROSITE" id="PS50097"/>
    </source>
</evidence>
<dbReference type="PANTHER" id="PTHR22744">
    <property type="entry name" value="HELIX LOOP HELIX PROTEIN 21-RELATED"/>
    <property type="match status" value="1"/>
</dbReference>
<dbReference type="OrthoDB" id="2316821at2759"/>
<dbReference type="PROSITE" id="PS50097">
    <property type="entry name" value="BTB"/>
    <property type="match status" value="2"/>
</dbReference>
<proteinExistence type="predicted"/>
<feature type="domain" description="BTB" evidence="1">
    <location>
        <begin position="20"/>
        <end position="78"/>
    </location>
</feature>